<feature type="compositionally biased region" description="Low complexity" evidence="1">
    <location>
        <begin position="96"/>
        <end position="106"/>
    </location>
</feature>
<feature type="compositionally biased region" description="Low complexity" evidence="1">
    <location>
        <begin position="142"/>
        <end position="151"/>
    </location>
</feature>
<accession>A0A9N9KWB5</accession>
<feature type="region of interest" description="Disordered" evidence="1">
    <location>
        <begin position="95"/>
        <end position="117"/>
    </location>
</feature>
<proteinExistence type="predicted"/>
<dbReference type="EMBL" id="CAJVRL010000060">
    <property type="protein sequence ID" value="CAG8955046.1"/>
    <property type="molecule type" value="Genomic_DNA"/>
</dbReference>
<protein>
    <submittedName>
        <fullName evidence="2">Uncharacterized protein</fullName>
    </submittedName>
</protein>
<feature type="region of interest" description="Disordered" evidence="1">
    <location>
        <begin position="129"/>
        <end position="165"/>
    </location>
</feature>
<dbReference type="OrthoDB" id="10402855at2759"/>
<evidence type="ECO:0000256" key="1">
    <source>
        <dbReference type="SAM" id="MobiDB-lite"/>
    </source>
</evidence>
<dbReference type="AlphaFoldDB" id="A0A9N9KWB5"/>
<sequence length="361" mass="39696">MLTMAIIQASARLRPQPSPSKRVTTAPARPTSAYEEHNNNAKRGQLTQSIKTAPNPSQMISQRFRSRFPALSCGHLPRYSSGLRFGTVHRMETIMEEGPSGSGAPSRGRREADPDIEDFDDCVIVSDNDEEDDEATGANPDATTTSATAPAHLPEPSAEEEPVEGLEDVEVLEFNENHFSGDSLSTSSRDNRLHPSLIIRPSSAPPAIQELRFSIRGTRERESFIAPHPIPNPASQVQGDEQTANTNLTVLNEAIDENYFSTLPRNPTSSLLCPPSSSAANPVLMPVAIQKRLKSVQDTDEYIASIIPKVARQNEDIWEGTWLQDAYKHSWNGQATWSYWDEGKKMVEDAKTLFGGLFGKG</sequence>
<evidence type="ECO:0000313" key="2">
    <source>
        <dbReference type="EMBL" id="CAG8955046.1"/>
    </source>
</evidence>
<comment type="caution">
    <text evidence="2">The sequence shown here is derived from an EMBL/GenBank/DDBJ whole genome shotgun (WGS) entry which is preliminary data.</text>
</comment>
<feature type="compositionally biased region" description="Polar residues" evidence="1">
    <location>
        <begin position="41"/>
        <end position="59"/>
    </location>
</feature>
<gene>
    <name evidence="2" type="ORF">HYFRA_00007060</name>
</gene>
<evidence type="ECO:0000313" key="3">
    <source>
        <dbReference type="Proteomes" id="UP000696280"/>
    </source>
</evidence>
<organism evidence="2 3">
    <name type="scientific">Hymenoscyphus fraxineus</name>
    <dbReference type="NCBI Taxonomy" id="746836"/>
    <lineage>
        <taxon>Eukaryota</taxon>
        <taxon>Fungi</taxon>
        <taxon>Dikarya</taxon>
        <taxon>Ascomycota</taxon>
        <taxon>Pezizomycotina</taxon>
        <taxon>Leotiomycetes</taxon>
        <taxon>Helotiales</taxon>
        <taxon>Helotiaceae</taxon>
        <taxon>Hymenoscyphus</taxon>
    </lineage>
</organism>
<feature type="region of interest" description="Disordered" evidence="1">
    <location>
        <begin position="9"/>
        <end position="59"/>
    </location>
</feature>
<reference evidence="2" key="1">
    <citation type="submission" date="2021-07" db="EMBL/GenBank/DDBJ databases">
        <authorList>
            <person name="Durling M."/>
        </authorList>
    </citation>
    <scope>NUCLEOTIDE SEQUENCE</scope>
</reference>
<dbReference type="Proteomes" id="UP000696280">
    <property type="component" value="Unassembled WGS sequence"/>
</dbReference>
<keyword evidence="3" id="KW-1185">Reference proteome</keyword>
<name>A0A9N9KWB5_9HELO</name>